<name>A0A1W5CYA9_9LECA</name>
<dbReference type="EMBL" id="FWEW01000830">
    <property type="protein sequence ID" value="SLM35858.1"/>
    <property type="molecule type" value="Genomic_DNA"/>
</dbReference>
<sequence>MLISARTYQLSQVDGKHSHHTGLTFHQASSTRAHAAAARRANRMLLLHQTGSVKIGEVIRYTVTYTPSSDRIIPSPSELHVKIKNTSAIPLRAAYLHGPYTLYTACYPSTFDPNYKSDKPWESDVPQFEPNLKAGGSWYAQLTVPERIRETAGKANAKRTTDGGIPSVTWVIEISSQVIFSTSAAVHFELVIGRDGKSLDLGTQMTGMIGATHESPGKLQDHQEGKRHRDGRGAAQPTGVFSSAINVVVDDTTSLWNKPALPEWDDEGKDRSKKREYPDPGEEDFFQYGAALDRKIGEPLSTKGEPKEKRRRRDIHLVVLTHGLHSNLGADMLYLKESIDVTARQAREDARKRKARQRGRDEKQNAGQVTNVDEEPTSNGVGPRSGPPEGGQEGMDDRKTADDDDDDEEVIVRGFTGNAVRTERGIQYLGKRLAKYVLSMTYPDQPFLPIKRSATRKISRALTGSDPPDTHTGLPADSHSSVRRESKNPDNLAYKISSISFIGHSLGGLIQMYAIAYIHKHSPHFFDEIKPINFIAMASPLLGLSNENPIYVKFALDFGLVGRTGQDLGLTWRAPTMVRSGWGAMIGGIGTEAQRAHRHHDPGAKPLLRVLPTGPAHKVLKMFRNRTVYSNVVNDGIVPLRTSCLLFLDWRGLGRVQKARRENGLVGTMAGWGWAEITGANSSAHRHPRAAADGGNSSQTWESGDERDGINTPTRKGQGRTVPQPAANATEDDNGTQDEEQPDSQSQSIKQAQPFEDETYDAEKAKHSSAQQPAHPLAGLLSFLRPNASKSHLHPHKHRRIYERSQTKAGDIAHDGDDEATSAANTSTLKKRPVATRGDSQMADPENLFAPPKTTFFEAAGDVLNPPLPTEEFLVNPSSRPRTIFHDRVYHPDDIPPPPPRKVRTGIARPLSSGSRNGIPRASNDTHGPNNDADNSGMKVEEKIARAYHKDLSWRKVLVRLEPDAHNNMIVRRMFSNAYGWPVIKHLCDTHFADTYAAKTADTKESNEERAKPMEEGVGSHGEEVKNQLQKQHGRTGSERREAKDEVPELKGGHESSMSMAMGLRRRSDTLDSADWDDRFFEPTDDDDDDDIDFPLVARQRSHSQFDGTGHAVTGGSEPQSSMPKGTGQTDVASVLTAEPKQMEDHEHARPEDALPERQGHGPSGVRPPMLSAGSMTSVGLRSLGGTQVELPSRTRKIDVRDT</sequence>
<organism evidence="5 6">
    <name type="scientific">Lasallia pustulata</name>
    <dbReference type="NCBI Taxonomy" id="136370"/>
    <lineage>
        <taxon>Eukaryota</taxon>
        <taxon>Fungi</taxon>
        <taxon>Dikarya</taxon>
        <taxon>Ascomycota</taxon>
        <taxon>Pezizomycotina</taxon>
        <taxon>Lecanoromycetes</taxon>
        <taxon>OSLEUM clade</taxon>
        <taxon>Umbilicariomycetidae</taxon>
        <taxon>Umbilicariales</taxon>
        <taxon>Umbilicariaceae</taxon>
        <taxon>Lasallia</taxon>
    </lineage>
</organism>
<dbReference type="AlphaFoldDB" id="A0A1W5CYA9"/>
<accession>A0A1W5CYA9</accession>
<feature type="region of interest" description="Disordered" evidence="3">
    <location>
        <begin position="889"/>
        <end position="937"/>
    </location>
</feature>
<feature type="compositionally biased region" description="Basic and acidic residues" evidence="3">
    <location>
        <begin position="268"/>
        <end position="278"/>
    </location>
</feature>
<dbReference type="SUPFAM" id="SSF53474">
    <property type="entry name" value="alpha/beta-Hydrolases"/>
    <property type="match status" value="1"/>
</dbReference>
<feature type="region of interest" description="Disordered" evidence="3">
    <location>
        <begin position="683"/>
        <end position="751"/>
    </location>
</feature>
<evidence type="ECO:0000256" key="1">
    <source>
        <dbReference type="ARBA" id="ARBA00007920"/>
    </source>
</evidence>
<feature type="compositionally biased region" description="Basic and acidic residues" evidence="3">
    <location>
        <begin position="806"/>
        <end position="815"/>
    </location>
</feature>
<evidence type="ECO:0000256" key="2">
    <source>
        <dbReference type="ARBA" id="ARBA00022963"/>
    </source>
</evidence>
<feature type="region of interest" description="Disordered" evidence="3">
    <location>
        <begin position="211"/>
        <end position="237"/>
    </location>
</feature>
<reference evidence="6" key="1">
    <citation type="submission" date="2017-03" db="EMBL/GenBank/DDBJ databases">
        <authorList>
            <person name="Sharma R."/>
            <person name="Thines M."/>
        </authorList>
    </citation>
    <scope>NUCLEOTIDE SEQUENCE [LARGE SCALE GENOMIC DNA]</scope>
</reference>
<feature type="compositionally biased region" description="Basic and acidic residues" evidence="3">
    <location>
        <begin position="1036"/>
        <end position="1054"/>
    </location>
</feature>
<feature type="region of interest" description="Disordered" evidence="3">
    <location>
        <begin position="461"/>
        <end position="487"/>
    </location>
</feature>
<feature type="domain" description="DUF676" evidence="4">
    <location>
        <begin position="495"/>
        <end position="642"/>
    </location>
</feature>
<evidence type="ECO:0000256" key="3">
    <source>
        <dbReference type="SAM" id="MobiDB-lite"/>
    </source>
</evidence>
<feature type="compositionally biased region" description="Basic and acidic residues" evidence="3">
    <location>
        <begin position="215"/>
        <end position="224"/>
    </location>
</feature>
<protein>
    <recommendedName>
        <fullName evidence="4">DUF676 domain-containing protein</fullName>
    </recommendedName>
</protein>
<feature type="compositionally biased region" description="Acidic residues" evidence="3">
    <location>
        <begin position="730"/>
        <end position="742"/>
    </location>
</feature>
<feature type="domain" description="DUF676" evidence="4">
    <location>
        <begin position="314"/>
        <end position="343"/>
    </location>
</feature>
<keyword evidence="2" id="KW-0442">Lipid degradation</keyword>
<feature type="compositionally biased region" description="Basic and acidic residues" evidence="3">
    <location>
        <begin position="1001"/>
        <end position="1015"/>
    </location>
</feature>
<dbReference type="PANTHER" id="PTHR12482">
    <property type="entry name" value="LIPASE ROG1-RELATED-RELATED"/>
    <property type="match status" value="1"/>
</dbReference>
<comment type="similarity">
    <text evidence="1">Belongs to the putative lipase ROG1 family.</text>
</comment>
<dbReference type="PANTHER" id="PTHR12482:SF62">
    <property type="entry name" value="LIPASE ROG1-RELATED"/>
    <property type="match status" value="1"/>
</dbReference>
<feature type="region of interest" description="Disordered" evidence="3">
    <location>
        <begin position="1100"/>
        <end position="1203"/>
    </location>
</feature>
<dbReference type="InterPro" id="IPR007751">
    <property type="entry name" value="DUF676_lipase-like"/>
</dbReference>
<evidence type="ECO:0000313" key="6">
    <source>
        <dbReference type="Proteomes" id="UP000192927"/>
    </source>
</evidence>
<dbReference type="InterPro" id="IPR044294">
    <property type="entry name" value="Lipase-like"/>
</dbReference>
<evidence type="ECO:0000313" key="5">
    <source>
        <dbReference type="EMBL" id="SLM35858.1"/>
    </source>
</evidence>
<dbReference type="Proteomes" id="UP000192927">
    <property type="component" value="Unassembled WGS sequence"/>
</dbReference>
<dbReference type="Pfam" id="PF05057">
    <property type="entry name" value="DUF676"/>
    <property type="match status" value="2"/>
</dbReference>
<dbReference type="GO" id="GO:0016042">
    <property type="term" value="P:lipid catabolic process"/>
    <property type="evidence" value="ECO:0007669"/>
    <property type="project" value="UniProtKB-KW"/>
</dbReference>
<dbReference type="GO" id="GO:0047372">
    <property type="term" value="F:monoacylglycerol lipase activity"/>
    <property type="evidence" value="ECO:0007669"/>
    <property type="project" value="TreeGrafter"/>
</dbReference>
<feature type="region of interest" description="Disordered" evidence="3">
    <location>
        <begin position="806"/>
        <end position="846"/>
    </location>
</feature>
<feature type="compositionally biased region" description="Polar residues" evidence="3">
    <location>
        <begin position="923"/>
        <end position="934"/>
    </location>
</feature>
<feature type="compositionally biased region" description="Polar residues" evidence="3">
    <location>
        <begin position="1117"/>
        <end position="1132"/>
    </location>
</feature>
<evidence type="ECO:0000259" key="4">
    <source>
        <dbReference type="Pfam" id="PF05057"/>
    </source>
</evidence>
<feature type="compositionally biased region" description="Basic and acidic residues" evidence="3">
    <location>
        <begin position="1141"/>
        <end position="1160"/>
    </location>
</feature>
<feature type="region of interest" description="Disordered" evidence="3">
    <location>
        <begin position="346"/>
        <end position="414"/>
    </location>
</feature>
<keyword evidence="6" id="KW-1185">Reference proteome</keyword>
<dbReference type="InterPro" id="IPR029058">
    <property type="entry name" value="AB_hydrolase_fold"/>
</dbReference>
<feature type="region of interest" description="Disordered" evidence="3">
    <location>
        <begin position="258"/>
        <end position="311"/>
    </location>
</feature>
<keyword evidence="2" id="KW-0443">Lipid metabolism</keyword>
<proteinExistence type="inferred from homology"/>
<feature type="region of interest" description="Disordered" evidence="3">
    <location>
        <begin position="1000"/>
        <end position="1066"/>
    </location>
</feature>